<proteinExistence type="predicted"/>
<accession>A0AA40CHB7</accession>
<name>A0AA40CHB7_9PEZI</name>
<dbReference type="EMBL" id="JAULSR010000001">
    <property type="protein sequence ID" value="KAK0637249.1"/>
    <property type="molecule type" value="Genomic_DNA"/>
</dbReference>
<evidence type="ECO:0000313" key="1">
    <source>
        <dbReference type="EMBL" id="KAK0637249.1"/>
    </source>
</evidence>
<sequence length="67" mass="6887">MSLLLCTYIQIIDGGSRLGASLLVAAGCDLLNHQLADVAPISGLPTGHAGLPELCMHCWLAGWLAGS</sequence>
<reference evidence="1" key="1">
    <citation type="submission" date="2023-06" db="EMBL/GenBank/DDBJ databases">
        <title>Genome-scale phylogeny and comparative genomics of the fungal order Sordariales.</title>
        <authorList>
            <consortium name="Lawrence Berkeley National Laboratory"/>
            <person name="Hensen N."/>
            <person name="Bonometti L."/>
            <person name="Westerberg I."/>
            <person name="Brannstrom I.O."/>
            <person name="Guillou S."/>
            <person name="Cros-Aarteil S."/>
            <person name="Calhoun S."/>
            <person name="Haridas S."/>
            <person name="Kuo A."/>
            <person name="Mondo S."/>
            <person name="Pangilinan J."/>
            <person name="Riley R."/>
            <person name="LaButti K."/>
            <person name="Andreopoulos B."/>
            <person name="Lipzen A."/>
            <person name="Chen C."/>
            <person name="Yanf M."/>
            <person name="Daum C."/>
            <person name="Ng V."/>
            <person name="Clum A."/>
            <person name="Steindorff A."/>
            <person name="Ohm R."/>
            <person name="Martin F."/>
            <person name="Silar P."/>
            <person name="Natvig D."/>
            <person name="Lalanne C."/>
            <person name="Gautier V."/>
            <person name="Ament-velasquez S.L."/>
            <person name="Kruys A."/>
            <person name="Hutchinson M.I."/>
            <person name="Powell A.J."/>
            <person name="Barry K."/>
            <person name="Miller A.N."/>
            <person name="Grigoriev I.V."/>
            <person name="Debuchy R."/>
            <person name="Gladieux P."/>
            <person name="Thoren M.H."/>
            <person name="Johannesson H."/>
        </authorList>
    </citation>
    <scope>NUCLEOTIDE SEQUENCE</scope>
    <source>
        <strain evidence="1">SMH3391-2</strain>
    </source>
</reference>
<dbReference type="Proteomes" id="UP001174934">
    <property type="component" value="Unassembled WGS sequence"/>
</dbReference>
<keyword evidence="2" id="KW-1185">Reference proteome</keyword>
<protein>
    <submittedName>
        <fullName evidence="1">Uncharacterized protein</fullName>
    </submittedName>
</protein>
<comment type="caution">
    <text evidence="1">The sequence shown here is derived from an EMBL/GenBank/DDBJ whole genome shotgun (WGS) entry which is preliminary data.</text>
</comment>
<gene>
    <name evidence="1" type="ORF">B0T17DRAFT_104648</name>
</gene>
<organism evidence="1 2">
    <name type="scientific">Bombardia bombarda</name>
    <dbReference type="NCBI Taxonomy" id="252184"/>
    <lineage>
        <taxon>Eukaryota</taxon>
        <taxon>Fungi</taxon>
        <taxon>Dikarya</taxon>
        <taxon>Ascomycota</taxon>
        <taxon>Pezizomycotina</taxon>
        <taxon>Sordariomycetes</taxon>
        <taxon>Sordariomycetidae</taxon>
        <taxon>Sordariales</taxon>
        <taxon>Lasiosphaeriaceae</taxon>
        <taxon>Bombardia</taxon>
    </lineage>
</organism>
<evidence type="ECO:0000313" key="2">
    <source>
        <dbReference type="Proteomes" id="UP001174934"/>
    </source>
</evidence>
<dbReference type="AlphaFoldDB" id="A0AA40CHB7"/>